<evidence type="ECO:0000256" key="2">
    <source>
        <dbReference type="ARBA" id="ARBA00034247"/>
    </source>
</evidence>
<keyword evidence="7" id="KW-1185">Reference proteome</keyword>
<dbReference type="GO" id="GO:0052621">
    <property type="term" value="F:diguanylate cyclase activity"/>
    <property type="evidence" value="ECO:0007669"/>
    <property type="project" value="UniProtKB-EC"/>
</dbReference>
<feature type="domain" description="GGDEF" evidence="5">
    <location>
        <begin position="282"/>
        <end position="412"/>
    </location>
</feature>
<dbReference type="RefSeq" id="WP_350401993.1">
    <property type="nucleotide sequence ID" value="NZ_JBELOE010000212.1"/>
</dbReference>
<dbReference type="Gene3D" id="3.40.50.2300">
    <property type="match status" value="2"/>
</dbReference>
<feature type="modified residue" description="4-aspartylphosphate" evidence="3">
    <location>
        <position position="54"/>
    </location>
</feature>
<keyword evidence="3" id="KW-0597">Phosphoprotein</keyword>
<dbReference type="InterPro" id="IPR029787">
    <property type="entry name" value="Nucleotide_cyclase"/>
</dbReference>
<dbReference type="Proteomes" id="UP001467690">
    <property type="component" value="Unassembled WGS sequence"/>
</dbReference>
<gene>
    <name evidence="6" type="ORF">ABS311_11370</name>
</gene>
<name>A0ABV1RHR4_9ALTE</name>
<dbReference type="Pfam" id="PF00072">
    <property type="entry name" value="Response_reg"/>
    <property type="match status" value="2"/>
</dbReference>
<dbReference type="PANTHER" id="PTHR45138:SF9">
    <property type="entry name" value="DIGUANYLATE CYCLASE DGCM-RELATED"/>
    <property type="match status" value="1"/>
</dbReference>
<evidence type="ECO:0000313" key="7">
    <source>
        <dbReference type="Proteomes" id="UP001467690"/>
    </source>
</evidence>
<dbReference type="InterPro" id="IPR043128">
    <property type="entry name" value="Rev_trsase/Diguanyl_cyclase"/>
</dbReference>
<evidence type="ECO:0000259" key="5">
    <source>
        <dbReference type="PROSITE" id="PS50887"/>
    </source>
</evidence>
<dbReference type="PROSITE" id="PS50887">
    <property type="entry name" value="GGDEF"/>
    <property type="match status" value="1"/>
</dbReference>
<protein>
    <recommendedName>
        <fullName evidence="1">diguanylate cyclase</fullName>
        <ecNumber evidence="1">2.7.7.65</ecNumber>
    </recommendedName>
</protein>
<feature type="modified residue" description="4-aspartylphosphate" evidence="3">
    <location>
        <position position="175"/>
    </location>
</feature>
<evidence type="ECO:0000259" key="4">
    <source>
        <dbReference type="PROSITE" id="PS50110"/>
    </source>
</evidence>
<dbReference type="InterPro" id="IPR011006">
    <property type="entry name" value="CheY-like_superfamily"/>
</dbReference>
<keyword evidence="6" id="KW-0548">Nucleotidyltransferase</keyword>
<dbReference type="PROSITE" id="PS50110">
    <property type="entry name" value="RESPONSE_REGULATORY"/>
    <property type="match status" value="2"/>
</dbReference>
<dbReference type="SMART" id="SM00448">
    <property type="entry name" value="REC"/>
    <property type="match status" value="2"/>
</dbReference>
<evidence type="ECO:0000313" key="6">
    <source>
        <dbReference type="EMBL" id="MER2492475.1"/>
    </source>
</evidence>
<dbReference type="CDD" id="cd01949">
    <property type="entry name" value="GGDEF"/>
    <property type="match status" value="1"/>
</dbReference>
<feature type="domain" description="Response regulatory" evidence="4">
    <location>
        <begin position="125"/>
        <end position="242"/>
    </location>
</feature>
<comment type="catalytic activity">
    <reaction evidence="2">
        <text>2 GTP = 3',3'-c-di-GMP + 2 diphosphate</text>
        <dbReference type="Rhea" id="RHEA:24898"/>
        <dbReference type="ChEBI" id="CHEBI:33019"/>
        <dbReference type="ChEBI" id="CHEBI:37565"/>
        <dbReference type="ChEBI" id="CHEBI:58805"/>
        <dbReference type="EC" id="2.7.7.65"/>
    </reaction>
</comment>
<dbReference type="SUPFAM" id="SSF52172">
    <property type="entry name" value="CheY-like"/>
    <property type="match status" value="2"/>
</dbReference>
<dbReference type="PANTHER" id="PTHR45138">
    <property type="entry name" value="REGULATORY COMPONENTS OF SENSORY TRANSDUCTION SYSTEM"/>
    <property type="match status" value="1"/>
</dbReference>
<dbReference type="SUPFAM" id="SSF55073">
    <property type="entry name" value="Nucleotide cyclase"/>
    <property type="match status" value="1"/>
</dbReference>
<keyword evidence="6" id="KW-0808">Transferase</keyword>
<proteinExistence type="predicted"/>
<reference evidence="6 7" key="1">
    <citation type="submission" date="2024-06" db="EMBL/GenBank/DDBJ databases">
        <authorList>
            <person name="Chen R.Y."/>
        </authorList>
    </citation>
    <scope>NUCLEOTIDE SEQUENCE [LARGE SCALE GENOMIC DNA]</scope>
    <source>
        <strain evidence="6 7">D2</strain>
    </source>
</reference>
<dbReference type="EMBL" id="JBELOE010000212">
    <property type="protein sequence ID" value="MER2492475.1"/>
    <property type="molecule type" value="Genomic_DNA"/>
</dbReference>
<organism evidence="6 7">
    <name type="scientific">Catenovulum sediminis</name>
    <dbReference type="NCBI Taxonomy" id="1740262"/>
    <lineage>
        <taxon>Bacteria</taxon>
        <taxon>Pseudomonadati</taxon>
        <taxon>Pseudomonadota</taxon>
        <taxon>Gammaproteobacteria</taxon>
        <taxon>Alteromonadales</taxon>
        <taxon>Alteromonadaceae</taxon>
        <taxon>Catenovulum</taxon>
    </lineage>
</organism>
<feature type="domain" description="Response regulatory" evidence="4">
    <location>
        <begin position="5"/>
        <end position="117"/>
    </location>
</feature>
<dbReference type="Gene3D" id="3.30.70.270">
    <property type="match status" value="1"/>
</dbReference>
<dbReference type="SMART" id="SM00267">
    <property type="entry name" value="GGDEF"/>
    <property type="match status" value="1"/>
</dbReference>
<evidence type="ECO:0000256" key="3">
    <source>
        <dbReference type="PROSITE-ProRule" id="PRU00169"/>
    </source>
</evidence>
<dbReference type="InterPro" id="IPR050469">
    <property type="entry name" value="Diguanylate_Cyclase"/>
</dbReference>
<dbReference type="EC" id="2.7.7.65" evidence="1"/>
<accession>A0ABV1RHR4</accession>
<dbReference type="InterPro" id="IPR000160">
    <property type="entry name" value="GGDEF_dom"/>
</dbReference>
<comment type="caution">
    <text evidence="6">The sequence shown here is derived from an EMBL/GenBank/DDBJ whole genome shotgun (WGS) entry which is preliminary data.</text>
</comment>
<dbReference type="NCBIfam" id="TIGR00254">
    <property type="entry name" value="GGDEF"/>
    <property type="match status" value="1"/>
</dbReference>
<sequence length="416" mass="46511">MDNNTVLVVEDNPSTAKVIMAIAQKLGFEAEAVHSYAELITLSSLKAYFCVCADYHLPDAPNGEAIDLALSQQIPTFVLTGKLDEQTRLRVLKKSVVDFILKETIHSFDYVAKLLMRLRNNMNVRILVVDDSVSVRRYLTTLLERQNFIVAEAENGQQALEVLNIHNDIKLVVTDQEMPLMTGLQLTTAIRKEYSHEQLAVIAISNATDAMLTARFLKNGANDCLNKPFDAEEFYTRIFRNLEYIEQVEQIEFAAHHDYLTRVKNRRSFFEHAENILSTQSSGVALALLDLDHFKAINDTYGHDAGDIILVQATQRMQSHFPDAIVARLGGEEFCLLLPQVSPDEALGRLEFLCHHFESFAFNVANQQLQVTVSIGLVEADATGISAALKRADIALYQAKNNGRNQVVEGSLGQVN</sequence>
<dbReference type="Pfam" id="PF00990">
    <property type="entry name" value="GGDEF"/>
    <property type="match status" value="1"/>
</dbReference>
<dbReference type="InterPro" id="IPR001789">
    <property type="entry name" value="Sig_transdc_resp-reg_receiver"/>
</dbReference>
<evidence type="ECO:0000256" key="1">
    <source>
        <dbReference type="ARBA" id="ARBA00012528"/>
    </source>
</evidence>